<keyword evidence="3" id="KW-0810">Translation regulation</keyword>
<gene>
    <name evidence="4" type="ORF">HP550_16995</name>
</gene>
<keyword evidence="5" id="KW-1185">Reference proteome</keyword>
<evidence type="ECO:0000256" key="1">
    <source>
        <dbReference type="ARBA" id="ARBA00022490"/>
    </source>
</evidence>
<dbReference type="RefSeq" id="WP_175348865.1">
    <property type="nucleotide sequence ID" value="NZ_JABMCI010000069.1"/>
</dbReference>
<dbReference type="PANTHER" id="PTHR39190:SF1">
    <property type="entry name" value="FLAGELLAR ASSEMBLY FACTOR FLIW"/>
    <property type="match status" value="1"/>
</dbReference>
<evidence type="ECO:0000313" key="5">
    <source>
        <dbReference type="Proteomes" id="UP000565724"/>
    </source>
</evidence>
<keyword evidence="1" id="KW-0963">Cytoplasm</keyword>
<name>A0A7Y6A3J0_9CELL</name>
<proteinExistence type="predicted"/>
<keyword evidence="4" id="KW-0969">Cilium</keyword>
<keyword evidence="2" id="KW-1005">Bacterial flagellum biogenesis</keyword>
<protein>
    <submittedName>
        <fullName evidence="4">Flagellar assembly protein FliW</fullName>
    </submittedName>
</protein>
<keyword evidence="4" id="KW-0966">Cell projection</keyword>
<evidence type="ECO:0000313" key="4">
    <source>
        <dbReference type="EMBL" id="NUU18950.1"/>
    </source>
</evidence>
<dbReference type="InterPro" id="IPR003775">
    <property type="entry name" value="Flagellar_assembly_factor_FliW"/>
</dbReference>
<dbReference type="AlphaFoldDB" id="A0A7Y6A3J0"/>
<dbReference type="Gene3D" id="2.30.290.10">
    <property type="entry name" value="BH3618-like"/>
    <property type="match status" value="1"/>
</dbReference>
<accession>A0A7Y6A3J0</accession>
<keyword evidence="4" id="KW-0282">Flagellum</keyword>
<dbReference type="PANTHER" id="PTHR39190">
    <property type="entry name" value="FLAGELLAR ASSEMBLY FACTOR FLIW"/>
    <property type="match status" value="1"/>
</dbReference>
<dbReference type="EMBL" id="JABMCI010000069">
    <property type="protein sequence ID" value="NUU18950.1"/>
    <property type="molecule type" value="Genomic_DNA"/>
</dbReference>
<dbReference type="SUPFAM" id="SSF141457">
    <property type="entry name" value="BH3618-like"/>
    <property type="match status" value="1"/>
</dbReference>
<sequence>MSTPTAEATVRVAGADAGSVDVPALLELSTPLLGLPGHVRYSLEALDEGGVLFALRSVPADESDAPVRLFVVSPAAHFPDYTPVIDAGALAWDADAEHTAVLAVVHPGQGPQDGPTVNLLAPIVIDTRTGHAAQVVLDGDWPLRAPVA</sequence>
<comment type="caution">
    <text evidence="4">The sequence shown here is derived from an EMBL/GenBank/DDBJ whole genome shotgun (WGS) entry which is preliminary data.</text>
</comment>
<organism evidence="4 5">
    <name type="scientific">Cellulomonas humilata</name>
    <dbReference type="NCBI Taxonomy" id="144055"/>
    <lineage>
        <taxon>Bacteria</taxon>
        <taxon>Bacillati</taxon>
        <taxon>Actinomycetota</taxon>
        <taxon>Actinomycetes</taxon>
        <taxon>Micrococcales</taxon>
        <taxon>Cellulomonadaceae</taxon>
        <taxon>Cellulomonas</taxon>
    </lineage>
</organism>
<dbReference type="Proteomes" id="UP000565724">
    <property type="component" value="Unassembled WGS sequence"/>
</dbReference>
<evidence type="ECO:0000256" key="2">
    <source>
        <dbReference type="ARBA" id="ARBA00022795"/>
    </source>
</evidence>
<dbReference type="GO" id="GO:0006417">
    <property type="term" value="P:regulation of translation"/>
    <property type="evidence" value="ECO:0007669"/>
    <property type="project" value="UniProtKB-KW"/>
</dbReference>
<reference evidence="4 5" key="1">
    <citation type="submission" date="2020-05" db="EMBL/GenBank/DDBJ databases">
        <title>Genome Sequencing of Type Strains.</title>
        <authorList>
            <person name="Lemaire J.F."/>
            <person name="Inderbitzin P."/>
            <person name="Gregorio O.A."/>
            <person name="Collins S.B."/>
            <person name="Wespe N."/>
            <person name="Knight-Connoni V."/>
        </authorList>
    </citation>
    <scope>NUCLEOTIDE SEQUENCE [LARGE SCALE GENOMIC DNA]</scope>
    <source>
        <strain evidence="4 5">ATCC 25174</strain>
    </source>
</reference>
<dbReference type="InterPro" id="IPR024046">
    <property type="entry name" value="Flagellar_assmbl_FliW_dom_sf"/>
</dbReference>
<dbReference type="GO" id="GO:0044780">
    <property type="term" value="P:bacterial-type flagellum assembly"/>
    <property type="evidence" value="ECO:0007669"/>
    <property type="project" value="InterPro"/>
</dbReference>
<dbReference type="Pfam" id="PF02623">
    <property type="entry name" value="FliW"/>
    <property type="match status" value="1"/>
</dbReference>
<evidence type="ECO:0000256" key="3">
    <source>
        <dbReference type="ARBA" id="ARBA00022845"/>
    </source>
</evidence>